<reference evidence="1" key="1">
    <citation type="journal article" date="2023" name="Mol. Biol. Evol.">
        <title>Third-Generation Sequencing Reveals the Adaptive Role of the Epigenome in Three Deep-Sea Polychaetes.</title>
        <authorList>
            <person name="Perez M."/>
            <person name="Aroh O."/>
            <person name="Sun Y."/>
            <person name="Lan Y."/>
            <person name="Juniper S.K."/>
            <person name="Young C.R."/>
            <person name="Angers B."/>
            <person name="Qian P.Y."/>
        </authorList>
    </citation>
    <scope>NUCLEOTIDE SEQUENCE</scope>
    <source>
        <strain evidence="1">R07B-5</strain>
    </source>
</reference>
<keyword evidence="2" id="KW-1185">Reference proteome</keyword>
<sequence length="657" mass="73136">MRSILCWLYHKLLAERVERHYLISGSQKAFRKGDGLAENSYILQNVIADFKTRCQATNVAFLDVSRAFDSVSHESIFFAAASAGIPQSLVEGKSKRWVCNPTGFLCTKEGQVVKALKITEGYRYLGNTVSAGYTLGSTVTNVELGIAELSRAPLKPQQRLFILRTNLIPSLYHTAVLGRLYKKSLKFLDQITGAAVPSWLRLPHDTPLGYFHAHHGDGGLDIPPLLLTTPLLRTNRMARLVASKDPIGRAVAELPVFARERRRWSAPLTANGVNIRDRTGVRKAIGAGLHMSVDGRGLSGSLGTGFVNQWMVSGTALMSGHGFVNCVRLKCNLPYTKARAAHGRPDKPIACDACRCRETLAQILQTCPRTHQPRVNRHDRVNKYLAEVLKRKGFSTRLEPAIPTRAGIRYPDLVIWKDGTYVVVDTTIVSDHKLPDDARERKVVYYDQPAIRDWCEVVSGVAAGDVKFSACVLTWRGVPSQRSVGPSPDCNAGLGYKRRRRADCARVQKLYRANRNECSHKILSGEWQNKAPPGIPLEDQVSFWSRVFGEESVVDERGVRPRGMVLWSLVRTITADEISAALRKSKQGAAGLDRISRDDIRKLDPRAHLAQLNLWRYAGYQPADFRRSRTVIVTKVPELSGLGQFRPIAISSYVEPL</sequence>
<proteinExistence type="predicted"/>
<dbReference type="Proteomes" id="UP001209878">
    <property type="component" value="Unassembled WGS sequence"/>
</dbReference>
<gene>
    <name evidence="1" type="ORF">NP493_1279g00040</name>
</gene>
<dbReference type="PANTHER" id="PTHR37557">
    <property type="entry name" value="115 KDA PROTEIN IN TYPE-1 RETROTRANSPOSABLE ELEMENT R1DM-LIKE PROTEIN-RELATED-RELATED"/>
    <property type="match status" value="1"/>
</dbReference>
<protein>
    <recommendedName>
        <fullName evidence="3">Reverse transcriptase domain-containing protein</fullName>
    </recommendedName>
</protein>
<dbReference type="PANTHER" id="PTHR37557:SF4">
    <property type="entry name" value="CCHC-TYPE DOMAIN-CONTAINING PROTEIN"/>
    <property type="match status" value="1"/>
</dbReference>
<name>A0AAD9NGE0_RIDPI</name>
<comment type="caution">
    <text evidence="1">The sequence shown here is derived from an EMBL/GenBank/DDBJ whole genome shotgun (WGS) entry which is preliminary data.</text>
</comment>
<evidence type="ECO:0008006" key="3">
    <source>
        <dbReference type="Google" id="ProtNLM"/>
    </source>
</evidence>
<accession>A0AAD9NGE0</accession>
<dbReference type="EMBL" id="JAODUO010001279">
    <property type="protein sequence ID" value="KAK2167321.1"/>
    <property type="molecule type" value="Genomic_DNA"/>
</dbReference>
<organism evidence="1 2">
    <name type="scientific">Ridgeia piscesae</name>
    <name type="common">Tubeworm</name>
    <dbReference type="NCBI Taxonomy" id="27915"/>
    <lineage>
        <taxon>Eukaryota</taxon>
        <taxon>Metazoa</taxon>
        <taxon>Spiralia</taxon>
        <taxon>Lophotrochozoa</taxon>
        <taxon>Annelida</taxon>
        <taxon>Polychaeta</taxon>
        <taxon>Sedentaria</taxon>
        <taxon>Canalipalpata</taxon>
        <taxon>Sabellida</taxon>
        <taxon>Siboglinidae</taxon>
        <taxon>Ridgeia</taxon>
    </lineage>
</organism>
<evidence type="ECO:0000313" key="2">
    <source>
        <dbReference type="Proteomes" id="UP001209878"/>
    </source>
</evidence>
<dbReference type="AlphaFoldDB" id="A0AAD9NGE0"/>
<evidence type="ECO:0000313" key="1">
    <source>
        <dbReference type="EMBL" id="KAK2167321.1"/>
    </source>
</evidence>